<organism evidence="1 2">
    <name type="scientific">Fusarium mangiferae</name>
    <name type="common">Mango malformation disease fungus</name>
    <dbReference type="NCBI Taxonomy" id="192010"/>
    <lineage>
        <taxon>Eukaryota</taxon>
        <taxon>Fungi</taxon>
        <taxon>Dikarya</taxon>
        <taxon>Ascomycota</taxon>
        <taxon>Pezizomycotina</taxon>
        <taxon>Sordariomycetes</taxon>
        <taxon>Hypocreomycetidae</taxon>
        <taxon>Hypocreales</taxon>
        <taxon>Nectriaceae</taxon>
        <taxon>Fusarium</taxon>
        <taxon>Fusarium fujikuroi species complex</taxon>
    </lineage>
</organism>
<dbReference type="VEuPathDB" id="FungiDB:FMAN_02071"/>
<keyword evidence="2" id="KW-1185">Reference proteome</keyword>
<dbReference type="EMBL" id="FCQH01000001">
    <property type="protein sequence ID" value="CVK85168.1"/>
    <property type="molecule type" value="Genomic_DNA"/>
</dbReference>
<proteinExistence type="predicted"/>
<dbReference type="GeneID" id="65081343"/>
<sequence>MLLLGSEDSIHEELNRSARQVIFRFEDMIPAPAMPGAFRLPRPLLPESAMKLVRCFYEGKRDDIFQWAKGKGLLLDKLTKHGPQIIRLRRCEISVDRNEVSFSIVLPNPLKAQTTATQTERVAVSITSSMSTNIPAHSRRNLEVGDVIVLEELERLFVPDGDDAAGEVQELFLVSTVHVANFMPQGRGGWNQALNVEEDS</sequence>
<evidence type="ECO:0000313" key="1">
    <source>
        <dbReference type="EMBL" id="CVK85168.1"/>
    </source>
</evidence>
<dbReference type="RefSeq" id="XP_041677429.1">
    <property type="nucleotide sequence ID" value="XM_041826200.1"/>
</dbReference>
<dbReference type="AlphaFoldDB" id="A0A1L7SQI0"/>
<evidence type="ECO:0000313" key="2">
    <source>
        <dbReference type="Proteomes" id="UP000184255"/>
    </source>
</evidence>
<name>A0A1L7SQI0_FUSMA</name>
<comment type="caution">
    <text evidence="1">The sequence shown here is derived from an EMBL/GenBank/DDBJ whole genome shotgun (WGS) entry which is preliminary data.</text>
</comment>
<protein>
    <submittedName>
        <fullName evidence="1">Uncharacterized protein</fullName>
    </submittedName>
</protein>
<reference evidence="2" key="1">
    <citation type="journal article" date="2016" name="Genome Biol. Evol.">
        <title>Comparative 'omics' of the Fusarium fujikuroi species complex highlights differences in genetic potential and metabolite synthesis.</title>
        <authorList>
            <person name="Niehaus E.-M."/>
            <person name="Muensterkoetter M."/>
            <person name="Proctor R.H."/>
            <person name="Brown D.W."/>
            <person name="Sharon A."/>
            <person name="Idan Y."/>
            <person name="Oren-Young L."/>
            <person name="Sieber C.M."/>
            <person name="Novak O."/>
            <person name="Pencik A."/>
            <person name="Tarkowska D."/>
            <person name="Hromadova K."/>
            <person name="Freeman S."/>
            <person name="Maymon M."/>
            <person name="Elazar M."/>
            <person name="Youssef S.A."/>
            <person name="El-Shabrawy E.S.M."/>
            <person name="Shalaby A.B.A."/>
            <person name="Houterman P."/>
            <person name="Brock N.L."/>
            <person name="Burkhardt I."/>
            <person name="Tsavkelova E.A."/>
            <person name="Dickschat J.S."/>
            <person name="Galuszka P."/>
            <person name="Gueldener U."/>
            <person name="Tudzynski B."/>
        </authorList>
    </citation>
    <scope>NUCLEOTIDE SEQUENCE [LARGE SCALE GENOMIC DNA]</scope>
    <source>
        <strain evidence="2">MRC7560</strain>
    </source>
</reference>
<accession>A0A1L7SQI0</accession>
<gene>
    <name evidence="1" type="ORF">FMAN_02071</name>
</gene>
<dbReference type="Proteomes" id="UP000184255">
    <property type="component" value="Unassembled WGS sequence"/>
</dbReference>